<organism evidence="12 13">
    <name type="scientific">Legionella micdadei</name>
    <name type="common">Tatlockia micdadei</name>
    <dbReference type="NCBI Taxonomy" id="451"/>
    <lineage>
        <taxon>Bacteria</taxon>
        <taxon>Pseudomonadati</taxon>
        <taxon>Pseudomonadota</taxon>
        <taxon>Gammaproteobacteria</taxon>
        <taxon>Legionellales</taxon>
        <taxon>Legionellaceae</taxon>
        <taxon>Legionella</taxon>
    </lineage>
</organism>
<evidence type="ECO:0000313" key="12">
    <source>
        <dbReference type="EMBL" id="CEG61833.1"/>
    </source>
</evidence>
<keyword evidence="3 10" id="KW-0436">Ligase</keyword>
<dbReference type="Proteomes" id="UP000032414">
    <property type="component" value="Chromosome I"/>
</dbReference>
<dbReference type="Gene3D" id="3.30.1490.20">
    <property type="entry name" value="ATP-grasp fold, A domain"/>
    <property type="match status" value="1"/>
</dbReference>
<keyword evidence="5" id="KW-0479">Metal-binding</keyword>
<evidence type="ECO:0000256" key="2">
    <source>
        <dbReference type="ARBA" id="ARBA00001946"/>
    </source>
</evidence>
<dbReference type="Pfam" id="PF02951">
    <property type="entry name" value="GSH-S_N"/>
    <property type="match status" value="1"/>
</dbReference>
<protein>
    <recommendedName>
        <fullName evidence="10">Glutathione synthetase</fullName>
        <ecNumber evidence="10">6.3.2.3</ecNumber>
    </recommendedName>
    <alternativeName>
        <fullName evidence="10">GSH synthetase</fullName>
        <shortName evidence="10">GSH-S</shortName>
        <shortName evidence="10">GSHase</shortName>
    </alternativeName>
    <alternativeName>
        <fullName evidence="10">Glutathione synthase</fullName>
    </alternativeName>
</protein>
<keyword evidence="8" id="KW-0460">Magnesium</keyword>
<dbReference type="InterPro" id="IPR011761">
    <property type="entry name" value="ATP-grasp"/>
</dbReference>
<dbReference type="NCBIfam" id="TIGR01380">
    <property type="entry name" value="glut_syn"/>
    <property type="match status" value="1"/>
</dbReference>
<feature type="domain" description="ATP-grasp" evidence="11">
    <location>
        <begin position="126"/>
        <end position="312"/>
    </location>
</feature>
<dbReference type="GO" id="GO:0005737">
    <property type="term" value="C:cytoplasm"/>
    <property type="evidence" value="ECO:0007669"/>
    <property type="project" value="TreeGrafter"/>
</dbReference>
<gene>
    <name evidence="10 12" type="primary">gshB</name>
    <name evidence="12" type="ORF">LMI_2572</name>
</gene>
<accession>A0A098GH71</accession>
<evidence type="ECO:0000256" key="9">
    <source>
        <dbReference type="ARBA" id="ARBA00023211"/>
    </source>
</evidence>
<dbReference type="SUPFAM" id="SSF56059">
    <property type="entry name" value="Glutathione synthetase ATP-binding domain-like"/>
    <property type="match status" value="1"/>
</dbReference>
<comment type="similarity">
    <text evidence="10">Belongs to the prokaryotic GSH synthase family.</text>
</comment>
<evidence type="ECO:0000256" key="3">
    <source>
        <dbReference type="ARBA" id="ARBA00022598"/>
    </source>
</evidence>
<evidence type="ECO:0000256" key="8">
    <source>
        <dbReference type="ARBA" id="ARBA00022842"/>
    </source>
</evidence>
<dbReference type="NCBIfam" id="NF003573">
    <property type="entry name" value="PRK05246.1"/>
    <property type="match status" value="1"/>
</dbReference>
<comment type="catalytic activity">
    <reaction evidence="10">
        <text>gamma-L-glutamyl-L-cysteine + glycine + ATP = glutathione + ADP + phosphate + H(+)</text>
        <dbReference type="Rhea" id="RHEA:13557"/>
        <dbReference type="ChEBI" id="CHEBI:15378"/>
        <dbReference type="ChEBI" id="CHEBI:30616"/>
        <dbReference type="ChEBI" id="CHEBI:43474"/>
        <dbReference type="ChEBI" id="CHEBI:57305"/>
        <dbReference type="ChEBI" id="CHEBI:57925"/>
        <dbReference type="ChEBI" id="CHEBI:58173"/>
        <dbReference type="ChEBI" id="CHEBI:456216"/>
        <dbReference type="EC" id="6.3.2.3"/>
    </reaction>
</comment>
<dbReference type="PANTHER" id="PTHR21621">
    <property type="entry name" value="RIBOSOMAL PROTEIN S6 MODIFICATION PROTEIN"/>
    <property type="match status" value="1"/>
</dbReference>
<dbReference type="EMBL" id="LN614830">
    <property type="protein sequence ID" value="CEG61833.1"/>
    <property type="molecule type" value="Genomic_DNA"/>
</dbReference>
<dbReference type="SUPFAM" id="SSF52440">
    <property type="entry name" value="PreATP-grasp domain"/>
    <property type="match status" value="1"/>
</dbReference>
<proteinExistence type="inferred from homology"/>
<evidence type="ECO:0000256" key="6">
    <source>
        <dbReference type="ARBA" id="ARBA00022741"/>
    </source>
</evidence>
<evidence type="ECO:0000256" key="10">
    <source>
        <dbReference type="HAMAP-Rule" id="MF_00162"/>
    </source>
</evidence>
<evidence type="ECO:0000313" key="13">
    <source>
        <dbReference type="Proteomes" id="UP000032414"/>
    </source>
</evidence>
<dbReference type="OrthoDB" id="9785415at2"/>
<dbReference type="Gene3D" id="3.30.470.20">
    <property type="entry name" value="ATP-grasp fold, B domain"/>
    <property type="match status" value="1"/>
</dbReference>
<dbReference type="InterPro" id="IPR004218">
    <property type="entry name" value="GSHS_ATP-bd"/>
</dbReference>
<dbReference type="Pfam" id="PF02955">
    <property type="entry name" value="GSH-S_ATP"/>
    <property type="match status" value="1"/>
</dbReference>
<dbReference type="EC" id="6.3.2.3" evidence="10"/>
<comment type="pathway">
    <text evidence="10">Sulfur metabolism; glutathione biosynthesis; glutathione from L-cysteine and L-glutamate: step 2/2.</text>
</comment>
<dbReference type="STRING" id="451.B6N58_03355"/>
<dbReference type="InterPro" id="IPR006284">
    <property type="entry name" value="Glut_synth_pro"/>
</dbReference>
<dbReference type="KEGG" id="tmc:LMI_2572"/>
<evidence type="ECO:0000256" key="1">
    <source>
        <dbReference type="ARBA" id="ARBA00001936"/>
    </source>
</evidence>
<dbReference type="GO" id="GO:0005524">
    <property type="term" value="F:ATP binding"/>
    <property type="evidence" value="ECO:0007669"/>
    <property type="project" value="UniProtKB-UniRule"/>
</dbReference>
<evidence type="ECO:0000256" key="7">
    <source>
        <dbReference type="ARBA" id="ARBA00022840"/>
    </source>
</evidence>
<name>A0A098GH71_LEGMI</name>
<dbReference type="AlphaFoldDB" id="A0A098GH71"/>
<dbReference type="HAMAP" id="MF_00162">
    <property type="entry name" value="GSH_S"/>
    <property type="match status" value="1"/>
</dbReference>
<keyword evidence="6 10" id="KW-0547">Nucleotide-binding</keyword>
<dbReference type="UniPathway" id="UPA00142">
    <property type="reaction ID" value="UER00210"/>
</dbReference>
<keyword evidence="7 10" id="KW-0067">ATP-binding</keyword>
<dbReference type="PROSITE" id="PS50975">
    <property type="entry name" value="ATP_GRASP"/>
    <property type="match status" value="1"/>
</dbReference>
<keyword evidence="9" id="KW-0464">Manganese</keyword>
<evidence type="ECO:0000259" key="11">
    <source>
        <dbReference type="PROSITE" id="PS50975"/>
    </source>
</evidence>
<dbReference type="InterPro" id="IPR004215">
    <property type="entry name" value="GSHS_N"/>
</dbReference>
<evidence type="ECO:0000256" key="5">
    <source>
        <dbReference type="ARBA" id="ARBA00022723"/>
    </source>
</evidence>
<dbReference type="GO" id="GO:0046872">
    <property type="term" value="F:metal ion binding"/>
    <property type="evidence" value="ECO:0007669"/>
    <property type="project" value="UniProtKB-KW"/>
</dbReference>
<dbReference type="GO" id="GO:0004363">
    <property type="term" value="F:glutathione synthase activity"/>
    <property type="evidence" value="ECO:0007669"/>
    <property type="project" value="UniProtKB-UniRule"/>
</dbReference>
<dbReference type="InterPro" id="IPR016185">
    <property type="entry name" value="PreATP-grasp_dom_sf"/>
</dbReference>
<comment type="cofactor">
    <cofactor evidence="2">
        <name>Mg(2+)</name>
        <dbReference type="ChEBI" id="CHEBI:18420"/>
    </cofactor>
</comment>
<dbReference type="InterPro" id="IPR013815">
    <property type="entry name" value="ATP_grasp_subdomain_1"/>
</dbReference>
<keyword evidence="4 10" id="KW-0317">Glutathione biosynthesis</keyword>
<reference evidence="13" key="1">
    <citation type="submission" date="2014-09" db="EMBL/GenBank/DDBJ databases">
        <authorList>
            <person name="Gomez-Valero L."/>
        </authorList>
    </citation>
    <scope>NUCLEOTIDE SEQUENCE [LARGE SCALE GENOMIC DNA]</scope>
    <source>
        <strain evidence="13">ATCC33218</strain>
    </source>
</reference>
<comment type="cofactor">
    <cofactor evidence="1">
        <name>Mn(2+)</name>
        <dbReference type="ChEBI" id="CHEBI:29035"/>
    </cofactor>
</comment>
<dbReference type="PANTHER" id="PTHR21621:SF4">
    <property type="entry name" value="GLUTATHIONE SYNTHETASE"/>
    <property type="match status" value="1"/>
</dbReference>
<sequence>MMRLAVLMDPIHKIKAYKDSTVAMIKSAQTLGWDCVYFTQEELYCRDGFAYARVSSIRVRDEKLSSWAEIGRVGEQPLSEFDIILMRKDPPFNMEYIYATYALQLAERDGVLVANKPSSLRDANEKFFTLNFPQCCPQTLVSRDMSRLRSFWQEHQNVIFKPLEGMGGNSVFHVDKKAENLSVILEVLTQGQTVSIMAQQYIPEITTSGDKRILLINGEPVPYALARIPAKGELRGNLAAGARGEVVPLTDRDRWICQQIAPTLRMMGLYFVGIDVIGNYLTEINVTSPTCIREIADETNLDIAGDYLRCLADLVSA</sequence>
<evidence type="ECO:0000256" key="4">
    <source>
        <dbReference type="ARBA" id="ARBA00022684"/>
    </source>
</evidence>
<dbReference type="Gene3D" id="3.40.50.20">
    <property type="match status" value="1"/>
</dbReference>
<dbReference type="HOGENOM" id="CLU_068239_0_0_6"/>